<dbReference type="Proteomes" id="UP001311799">
    <property type="component" value="Unassembled WGS sequence"/>
</dbReference>
<keyword evidence="4 11" id="KW-0812">Transmembrane</keyword>
<dbReference type="Pfam" id="PF00810">
    <property type="entry name" value="ER_lumen_recept"/>
    <property type="match status" value="1"/>
</dbReference>
<evidence type="ECO:0000256" key="8">
    <source>
        <dbReference type="ARBA" id="ARBA00022989"/>
    </source>
</evidence>
<gene>
    <name evidence="12" type="ORF">RS030_111839</name>
</gene>
<feature type="transmembrane region" description="Helical" evidence="11">
    <location>
        <begin position="89"/>
        <end position="106"/>
    </location>
</feature>
<feature type="transmembrane region" description="Helical" evidence="11">
    <location>
        <begin position="66"/>
        <end position="83"/>
    </location>
</feature>
<feature type="transmembrane region" description="Helical" evidence="11">
    <location>
        <begin position="153"/>
        <end position="174"/>
    </location>
</feature>
<evidence type="ECO:0000256" key="5">
    <source>
        <dbReference type="ARBA" id="ARBA00022824"/>
    </source>
</evidence>
<keyword evidence="8 11" id="KW-1133">Transmembrane helix</keyword>
<dbReference type="GO" id="GO:0015031">
    <property type="term" value="P:protein transport"/>
    <property type="evidence" value="ECO:0007669"/>
    <property type="project" value="UniProtKB-KW"/>
</dbReference>
<keyword evidence="9 11" id="KW-0472">Membrane</keyword>
<evidence type="ECO:0000256" key="7">
    <source>
        <dbReference type="ARBA" id="ARBA00022927"/>
    </source>
</evidence>
<sequence length="320" mass="35934">MLYTGTISGKLEGNALTYNDYCGDKVIKMNKVEKGNMLGSLSLYGKLKSKSDISHLGLSTQNQLEFLFWLAFCLLMLVGYKYLSDGSFSAILTLSSAFQCFAFMLLASKVNTQCSLSGISLKSQILYSIALTSKLSSTLFFNGYLPVDRSGDWVYQAADVISLIITLLLIYWGYTRLKYQYKFEKDTVNVIIPILFSGLFAVLIHPDLNSYFPADFAWTFSLYLETTAMLPQLIMMTKIGGEVETLTSHYLASLAFSRILSFVFWLFSYKELSPEHGINIPGWAVMASFALQIILFADFLYEYIKSVRLGKALIIPTSIV</sequence>
<dbReference type="AlphaFoldDB" id="A0AAV9Y2Y2"/>
<evidence type="ECO:0000313" key="13">
    <source>
        <dbReference type="Proteomes" id="UP001311799"/>
    </source>
</evidence>
<dbReference type="EMBL" id="JAWDEY010000002">
    <property type="protein sequence ID" value="KAK6590949.1"/>
    <property type="molecule type" value="Genomic_DNA"/>
</dbReference>
<evidence type="ECO:0000256" key="2">
    <source>
        <dbReference type="ARBA" id="ARBA00010120"/>
    </source>
</evidence>
<dbReference type="PRINTS" id="PR00660">
    <property type="entry name" value="ERLUMENR"/>
</dbReference>
<dbReference type="GO" id="GO:0006621">
    <property type="term" value="P:protein retention in ER lumen"/>
    <property type="evidence" value="ECO:0007669"/>
    <property type="project" value="InterPro"/>
</dbReference>
<organism evidence="12 13">
    <name type="scientific">Cryptosporidium xiaoi</name>
    <dbReference type="NCBI Taxonomy" id="659607"/>
    <lineage>
        <taxon>Eukaryota</taxon>
        <taxon>Sar</taxon>
        <taxon>Alveolata</taxon>
        <taxon>Apicomplexa</taxon>
        <taxon>Conoidasida</taxon>
        <taxon>Coccidia</taxon>
        <taxon>Eucoccidiorida</taxon>
        <taxon>Eimeriorina</taxon>
        <taxon>Cryptosporidiidae</taxon>
        <taxon>Cryptosporidium</taxon>
    </lineage>
</organism>
<evidence type="ECO:0000256" key="6">
    <source>
        <dbReference type="ARBA" id="ARBA00022892"/>
    </source>
</evidence>
<evidence type="ECO:0000256" key="1">
    <source>
        <dbReference type="ARBA" id="ARBA00004477"/>
    </source>
</evidence>
<accession>A0AAV9Y2Y2</accession>
<keyword evidence="5" id="KW-0256">Endoplasmic reticulum</keyword>
<protein>
    <submittedName>
        <fullName evidence="12">Er lumen retaining receptor 1</fullName>
    </submittedName>
</protein>
<dbReference type="GO" id="GO:0016192">
    <property type="term" value="P:vesicle-mediated transport"/>
    <property type="evidence" value="ECO:0007669"/>
    <property type="project" value="UniProtKB-KW"/>
</dbReference>
<feature type="transmembrane region" description="Helical" evidence="11">
    <location>
        <begin position="280"/>
        <end position="301"/>
    </location>
</feature>
<comment type="subcellular location">
    <subcellularLocation>
        <location evidence="1">Endoplasmic reticulum membrane</location>
        <topology evidence="1">Multi-pass membrane protein</topology>
    </subcellularLocation>
</comment>
<keyword evidence="6" id="KW-0931">ER-Golgi transport</keyword>
<evidence type="ECO:0000313" key="12">
    <source>
        <dbReference type="EMBL" id="KAK6590949.1"/>
    </source>
</evidence>
<comment type="similarity">
    <text evidence="2">Belongs to the ERD2 family.</text>
</comment>
<evidence type="ECO:0000256" key="4">
    <source>
        <dbReference type="ARBA" id="ARBA00022692"/>
    </source>
</evidence>
<keyword evidence="3" id="KW-0813">Transport</keyword>
<feature type="transmembrane region" description="Helical" evidence="11">
    <location>
        <begin position="248"/>
        <end position="268"/>
    </location>
</feature>
<keyword evidence="10 12" id="KW-0675">Receptor</keyword>
<dbReference type="GO" id="GO:0046923">
    <property type="term" value="F:ER retention sequence binding"/>
    <property type="evidence" value="ECO:0007669"/>
    <property type="project" value="InterPro"/>
</dbReference>
<dbReference type="InterPro" id="IPR000133">
    <property type="entry name" value="ER_ret_rcpt"/>
</dbReference>
<comment type="caution">
    <text evidence="12">The sequence shown here is derived from an EMBL/GenBank/DDBJ whole genome shotgun (WGS) entry which is preliminary data.</text>
</comment>
<dbReference type="GO" id="GO:0005789">
    <property type="term" value="C:endoplasmic reticulum membrane"/>
    <property type="evidence" value="ECO:0007669"/>
    <property type="project" value="UniProtKB-SubCell"/>
</dbReference>
<evidence type="ECO:0000256" key="3">
    <source>
        <dbReference type="ARBA" id="ARBA00022448"/>
    </source>
</evidence>
<dbReference type="PANTHER" id="PTHR10585">
    <property type="entry name" value="ER LUMEN PROTEIN RETAINING RECEPTOR"/>
    <property type="match status" value="1"/>
</dbReference>
<evidence type="ECO:0000256" key="9">
    <source>
        <dbReference type="ARBA" id="ARBA00023136"/>
    </source>
</evidence>
<keyword evidence="13" id="KW-1185">Reference proteome</keyword>
<reference evidence="12 13" key="1">
    <citation type="submission" date="2023-10" db="EMBL/GenBank/DDBJ databases">
        <title>Comparative genomics analysis reveals potential genetic determinants of host preference in Cryptosporidium xiaoi.</title>
        <authorList>
            <person name="Xiao L."/>
            <person name="Li J."/>
        </authorList>
    </citation>
    <scope>NUCLEOTIDE SEQUENCE [LARGE SCALE GENOMIC DNA]</scope>
    <source>
        <strain evidence="12 13">52996</strain>
    </source>
</reference>
<evidence type="ECO:0000256" key="11">
    <source>
        <dbReference type="SAM" id="Phobius"/>
    </source>
</evidence>
<evidence type="ECO:0000256" key="10">
    <source>
        <dbReference type="ARBA" id="ARBA00023170"/>
    </source>
</evidence>
<feature type="transmembrane region" description="Helical" evidence="11">
    <location>
        <begin position="216"/>
        <end position="236"/>
    </location>
</feature>
<proteinExistence type="inferred from homology"/>
<name>A0AAV9Y2Y2_9CRYT</name>
<feature type="transmembrane region" description="Helical" evidence="11">
    <location>
        <begin position="186"/>
        <end position="204"/>
    </location>
</feature>
<keyword evidence="7" id="KW-0653">Protein transport</keyword>